<feature type="compositionally biased region" description="Acidic residues" evidence="1">
    <location>
        <begin position="1"/>
        <end position="32"/>
    </location>
</feature>
<dbReference type="PANTHER" id="PTHR48407">
    <property type="entry name" value="CRANIOFACIAL DEVELOPMENT PROTEIN 1"/>
    <property type="match status" value="1"/>
</dbReference>
<sequence length="296" mass="32592">MNYSDYDSENYSSDEDEDYVPSDDNLSEDDINECEKEEGLDVDDDGKQSSEDVKKKKKKISKDIGVRKRKKIGLQLEGEEDGDGAQEEESDQEKQAEEEEEEGGDEEGGAVPNAKEEKEKKKADDLWASFLSDVGPRPKTSAPTSASVSASAQSAKSPQVPAKSPQTAVADNTNKPDVPPSAPQDPEPKSKQPTKITITKIFDFAGEEVRVTKEVEADSKEAKSFLKIKEKEGTDQPCQKQPSAPSLTPGPRYLICERVWRAGFPHSSLSCRSAVLKVIAHPHNCTHLKNSFLHEQ</sequence>
<dbReference type="GO" id="GO:0000812">
    <property type="term" value="C:Swr1 complex"/>
    <property type="evidence" value="ECO:0007669"/>
    <property type="project" value="TreeGrafter"/>
</dbReference>
<organism evidence="2 3">
    <name type="scientific">Albula glossodonta</name>
    <name type="common">roundjaw bonefish</name>
    <dbReference type="NCBI Taxonomy" id="121402"/>
    <lineage>
        <taxon>Eukaryota</taxon>
        <taxon>Metazoa</taxon>
        <taxon>Chordata</taxon>
        <taxon>Craniata</taxon>
        <taxon>Vertebrata</taxon>
        <taxon>Euteleostomi</taxon>
        <taxon>Actinopterygii</taxon>
        <taxon>Neopterygii</taxon>
        <taxon>Teleostei</taxon>
        <taxon>Albuliformes</taxon>
        <taxon>Albulidae</taxon>
        <taxon>Albula</taxon>
    </lineage>
</organism>
<evidence type="ECO:0000256" key="1">
    <source>
        <dbReference type="SAM" id="MobiDB-lite"/>
    </source>
</evidence>
<reference evidence="2" key="1">
    <citation type="thesis" date="2021" institute="BYU ScholarsArchive" country="Provo, UT, USA">
        <title>Applications of and Algorithms for Genome Assembly and Genomic Analyses with an Emphasis on Marine Teleosts.</title>
        <authorList>
            <person name="Pickett B.D."/>
        </authorList>
    </citation>
    <scope>NUCLEOTIDE SEQUENCE</scope>
    <source>
        <strain evidence="2">HI-2016</strain>
    </source>
</reference>
<feature type="compositionally biased region" description="Acidic residues" evidence="1">
    <location>
        <begin position="77"/>
        <end position="108"/>
    </location>
</feature>
<keyword evidence="3" id="KW-1185">Reference proteome</keyword>
<accession>A0A8T2N9H5</accession>
<protein>
    <recommendedName>
        <fullName evidence="4">Craniofacial development protein 1</fullName>
    </recommendedName>
</protein>
<dbReference type="InterPro" id="IPR027124">
    <property type="entry name" value="Swc5/CFDP1/2"/>
</dbReference>
<name>A0A8T2N9H5_9TELE</name>
<evidence type="ECO:0000313" key="2">
    <source>
        <dbReference type="EMBL" id="KAG9336969.1"/>
    </source>
</evidence>
<dbReference type="OrthoDB" id="445677at2759"/>
<feature type="compositionally biased region" description="Basic and acidic residues" evidence="1">
    <location>
        <begin position="114"/>
        <end position="125"/>
    </location>
</feature>
<evidence type="ECO:0000313" key="3">
    <source>
        <dbReference type="Proteomes" id="UP000824540"/>
    </source>
</evidence>
<proteinExistence type="predicted"/>
<evidence type="ECO:0008006" key="4">
    <source>
        <dbReference type="Google" id="ProtNLM"/>
    </source>
</evidence>
<feature type="compositionally biased region" description="Low complexity" evidence="1">
    <location>
        <begin position="138"/>
        <end position="162"/>
    </location>
</feature>
<gene>
    <name evidence="2" type="ORF">JZ751_029987</name>
</gene>
<dbReference type="EMBL" id="JAFBMS010000099">
    <property type="protein sequence ID" value="KAG9336969.1"/>
    <property type="molecule type" value="Genomic_DNA"/>
</dbReference>
<dbReference type="AlphaFoldDB" id="A0A8T2N9H5"/>
<feature type="compositionally biased region" description="Basic and acidic residues" evidence="1">
    <location>
        <begin position="33"/>
        <end position="54"/>
    </location>
</feature>
<dbReference type="PANTHER" id="PTHR48407:SF1">
    <property type="entry name" value="CRANIOFACIAL DEVELOPMENT PROTEIN 1"/>
    <property type="match status" value="1"/>
</dbReference>
<feature type="region of interest" description="Disordered" evidence="1">
    <location>
        <begin position="1"/>
        <end position="196"/>
    </location>
</feature>
<dbReference type="Proteomes" id="UP000824540">
    <property type="component" value="Unassembled WGS sequence"/>
</dbReference>
<comment type="caution">
    <text evidence="2">The sequence shown here is derived from an EMBL/GenBank/DDBJ whole genome shotgun (WGS) entry which is preliminary data.</text>
</comment>
<feature type="compositionally biased region" description="Polar residues" evidence="1">
    <location>
        <begin position="164"/>
        <end position="175"/>
    </location>
</feature>